<dbReference type="AlphaFoldDB" id="A0A7W9LAY7"/>
<evidence type="ECO:0008006" key="3">
    <source>
        <dbReference type="Google" id="ProtNLM"/>
    </source>
</evidence>
<dbReference type="SUPFAM" id="SSF50969">
    <property type="entry name" value="YVTN repeat-like/Quinoprotein amine dehydrogenase"/>
    <property type="match status" value="1"/>
</dbReference>
<dbReference type="InterPro" id="IPR011044">
    <property type="entry name" value="Quino_amine_DH_bsu"/>
</dbReference>
<proteinExistence type="predicted"/>
<accession>A0A7W9LAY7</accession>
<comment type="caution">
    <text evidence="1">The sequence shown here is derived from an EMBL/GenBank/DDBJ whole genome shotgun (WGS) entry which is preliminary data.</text>
</comment>
<gene>
    <name evidence="1" type="ORF">HD596_003948</name>
</gene>
<name>A0A7W9LAY7_9ACTN</name>
<dbReference type="Proteomes" id="UP000579153">
    <property type="component" value="Unassembled WGS sequence"/>
</dbReference>
<keyword evidence="2" id="KW-1185">Reference proteome</keyword>
<evidence type="ECO:0000313" key="1">
    <source>
        <dbReference type="EMBL" id="MBB5777192.1"/>
    </source>
</evidence>
<reference evidence="1 2" key="1">
    <citation type="submission" date="2020-08" db="EMBL/GenBank/DDBJ databases">
        <title>Sequencing the genomes of 1000 actinobacteria strains.</title>
        <authorList>
            <person name="Klenk H.-P."/>
        </authorList>
    </citation>
    <scope>NUCLEOTIDE SEQUENCE [LARGE SCALE GENOMIC DNA]</scope>
    <source>
        <strain evidence="1 2">DSM 45507</strain>
    </source>
</reference>
<sequence length="209" mass="22356">MWHWPAWDWPWAGRCGSRRGARRDLTGPLTGGPLPEVALSQDGRYVSVGPEVIDNRTGARTRLPGVGRVLGFGPDGVVATTGRRALAGSPDTELLTIGYDGTVRTRAPFDPALEVAASPDARALVVLTEEEVLTMDPRTAEIRGHAELDVPEQYGPPKALAWARDGRLLIKIDVAGKKEFHLLDPGTGKASPVRGLPADLDGAVFGRVQ</sequence>
<protein>
    <recommendedName>
        <fullName evidence="3">Lipoprotein LpqB beta-propeller domain-containing protein</fullName>
    </recommendedName>
</protein>
<evidence type="ECO:0000313" key="2">
    <source>
        <dbReference type="Proteomes" id="UP000579153"/>
    </source>
</evidence>
<dbReference type="EMBL" id="JACHMB010000001">
    <property type="protein sequence ID" value="MBB5777192.1"/>
    <property type="molecule type" value="Genomic_DNA"/>
</dbReference>
<organism evidence="1 2">
    <name type="scientific">Nonomuraea jabiensis</name>
    <dbReference type="NCBI Taxonomy" id="882448"/>
    <lineage>
        <taxon>Bacteria</taxon>
        <taxon>Bacillati</taxon>
        <taxon>Actinomycetota</taxon>
        <taxon>Actinomycetes</taxon>
        <taxon>Streptosporangiales</taxon>
        <taxon>Streptosporangiaceae</taxon>
        <taxon>Nonomuraea</taxon>
    </lineage>
</organism>
<dbReference type="RefSeq" id="WP_185070786.1">
    <property type="nucleotide sequence ID" value="NZ_JACHMB010000001.1"/>
</dbReference>